<accession>A0A176QF23</accession>
<dbReference type="Gene3D" id="3.50.30.10">
    <property type="entry name" value="Phosphohistidine domain"/>
    <property type="match status" value="1"/>
</dbReference>
<dbReference type="InterPro" id="IPR050499">
    <property type="entry name" value="PEP-utilizing_PTS_enzyme"/>
</dbReference>
<evidence type="ECO:0000259" key="22">
    <source>
        <dbReference type="Pfam" id="PF02896"/>
    </source>
</evidence>
<dbReference type="InterPro" id="IPR000121">
    <property type="entry name" value="PEP_util_C"/>
</dbReference>
<dbReference type="InterPro" id="IPR008731">
    <property type="entry name" value="PTS_EIN"/>
</dbReference>
<comment type="cofactor">
    <cofactor evidence="2 17 20">
        <name>Mg(2+)</name>
        <dbReference type="ChEBI" id="CHEBI:18420"/>
    </cofactor>
</comment>
<evidence type="ECO:0000256" key="9">
    <source>
        <dbReference type="ARBA" id="ARBA00022490"/>
    </source>
</evidence>
<dbReference type="STRING" id="262209.AWH69_00400"/>
<evidence type="ECO:0000313" key="25">
    <source>
        <dbReference type="Proteomes" id="UP000076976"/>
    </source>
</evidence>
<feature type="binding site" evidence="19">
    <location>
        <position position="334"/>
    </location>
    <ligand>
        <name>phosphoenolpyruvate</name>
        <dbReference type="ChEBI" id="CHEBI:58702"/>
    </ligand>
</feature>
<evidence type="ECO:0000256" key="16">
    <source>
        <dbReference type="ARBA" id="ARBA00033235"/>
    </source>
</evidence>
<evidence type="ECO:0000256" key="5">
    <source>
        <dbReference type="ARBA" id="ARBA00007837"/>
    </source>
</evidence>
<evidence type="ECO:0000256" key="20">
    <source>
        <dbReference type="PIRSR" id="PIRSR000732-3"/>
    </source>
</evidence>
<proteinExistence type="inferred from homology"/>
<feature type="active site" description="Proton donor" evidence="18">
    <location>
        <position position="496"/>
    </location>
</feature>
<evidence type="ECO:0000256" key="18">
    <source>
        <dbReference type="PIRSR" id="PIRSR000732-1"/>
    </source>
</evidence>
<name>A0A176QF23_9MICO</name>
<evidence type="ECO:0000256" key="12">
    <source>
        <dbReference type="ARBA" id="ARBA00022683"/>
    </source>
</evidence>
<keyword evidence="11 17" id="KW-0808">Transferase</keyword>
<feature type="active site" description="Tele-phosphohistidine intermediate" evidence="18">
    <location>
        <position position="196"/>
    </location>
</feature>
<dbReference type="SUPFAM" id="SSF47831">
    <property type="entry name" value="Enzyme I of the PEP:sugar phosphotransferase system HPr-binding (sub)domain"/>
    <property type="match status" value="1"/>
</dbReference>
<evidence type="ECO:0000256" key="8">
    <source>
        <dbReference type="ARBA" id="ARBA00022448"/>
    </source>
</evidence>
<dbReference type="EMBL" id="LQZG01000001">
    <property type="protein sequence ID" value="OAB88314.1"/>
    <property type="molecule type" value="Genomic_DNA"/>
</dbReference>
<feature type="binding site" evidence="20">
    <location>
        <position position="449"/>
    </location>
    <ligand>
        <name>Mg(2+)</name>
        <dbReference type="ChEBI" id="CHEBI:18420"/>
    </ligand>
</feature>
<dbReference type="PIRSF" id="PIRSF000732">
    <property type="entry name" value="PTS_enzyme_I"/>
    <property type="match status" value="1"/>
</dbReference>
<dbReference type="EC" id="2.7.3.9" evidence="6 17"/>
<dbReference type="InterPro" id="IPR008279">
    <property type="entry name" value="PEP-util_enz_mobile_dom"/>
</dbReference>
<dbReference type="PROSITE" id="PS00742">
    <property type="entry name" value="PEP_ENZYMES_2"/>
    <property type="match status" value="1"/>
</dbReference>
<keyword evidence="9 17" id="KW-0963">Cytoplasm</keyword>
<evidence type="ECO:0000256" key="1">
    <source>
        <dbReference type="ARBA" id="ARBA00000683"/>
    </source>
</evidence>
<dbReference type="SUPFAM" id="SSF51621">
    <property type="entry name" value="Phosphoenolpyruvate/pyruvate domain"/>
    <property type="match status" value="1"/>
</dbReference>
<dbReference type="InterPro" id="IPR036637">
    <property type="entry name" value="Phosphohistidine_dom_sf"/>
</dbReference>
<evidence type="ECO:0000256" key="6">
    <source>
        <dbReference type="ARBA" id="ARBA00012232"/>
    </source>
</evidence>
<evidence type="ECO:0000259" key="21">
    <source>
        <dbReference type="Pfam" id="PF00391"/>
    </source>
</evidence>
<comment type="catalytic activity">
    <reaction evidence="1 17">
        <text>L-histidyl-[protein] + phosphoenolpyruvate = N(pros)-phospho-L-histidyl-[protein] + pyruvate</text>
        <dbReference type="Rhea" id="RHEA:23880"/>
        <dbReference type="Rhea" id="RHEA-COMP:9745"/>
        <dbReference type="Rhea" id="RHEA-COMP:9746"/>
        <dbReference type="ChEBI" id="CHEBI:15361"/>
        <dbReference type="ChEBI" id="CHEBI:29979"/>
        <dbReference type="ChEBI" id="CHEBI:58702"/>
        <dbReference type="ChEBI" id="CHEBI:64837"/>
        <dbReference type="EC" id="2.7.3.9"/>
    </reaction>
</comment>
<dbReference type="InterPro" id="IPR023151">
    <property type="entry name" value="PEP_util_CS"/>
</dbReference>
<feature type="domain" description="PEP-utilising enzyme C-terminal" evidence="22">
    <location>
        <begin position="261"/>
        <end position="534"/>
    </location>
</feature>
<dbReference type="Gene3D" id="1.10.274.10">
    <property type="entry name" value="PtsI, HPr-binding domain"/>
    <property type="match status" value="1"/>
</dbReference>
<dbReference type="GO" id="GO:0016301">
    <property type="term" value="F:kinase activity"/>
    <property type="evidence" value="ECO:0007669"/>
    <property type="project" value="UniProtKB-KW"/>
</dbReference>
<keyword evidence="14 17" id="KW-0418">Kinase</keyword>
<dbReference type="PROSITE" id="PS00370">
    <property type="entry name" value="PEP_ENZYMES_PHOS_SITE"/>
    <property type="match status" value="1"/>
</dbReference>
<dbReference type="NCBIfam" id="TIGR01417">
    <property type="entry name" value="PTS_I_fam"/>
    <property type="match status" value="1"/>
</dbReference>
<comment type="subcellular location">
    <subcellularLocation>
        <location evidence="4 17">Cytoplasm</location>
    </subcellularLocation>
</comment>
<keyword evidence="12 17" id="KW-0598">Phosphotransferase system</keyword>
<comment type="similarity">
    <text evidence="5 17">Belongs to the PEP-utilizing enzyme family.</text>
</comment>
<dbReference type="PANTHER" id="PTHR46244:SF3">
    <property type="entry name" value="PHOSPHOENOLPYRUVATE-PROTEIN PHOSPHOTRANSFERASE"/>
    <property type="match status" value="1"/>
</dbReference>
<evidence type="ECO:0000259" key="23">
    <source>
        <dbReference type="Pfam" id="PF05524"/>
    </source>
</evidence>
<dbReference type="InterPro" id="IPR018274">
    <property type="entry name" value="PEP_util_AS"/>
</dbReference>
<dbReference type="InterPro" id="IPR036618">
    <property type="entry name" value="PtsI_HPr-bd_sf"/>
</dbReference>
<evidence type="ECO:0000256" key="15">
    <source>
        <dbReference type="ARBA" id="ARBA00022842"/>
    </source>
</evidence>
<sequence length="565" mass="58067">MTTTSETATSPTAVQGTGVVPGVAYARAVWAQPQPEVPVRTEEVPAEQRDAEVERLVAAADAVASRLEERAGRVTGVAAEVLSATAGLARDKGWIAEARKRVTKGADATAATVGAVDHFVALFEKLGGVMAERTTDLRDIRSRVVAELEGLPEPGVPHPDHPFVLLAEDLAPADTADLDPALVQALVTSLGGPTSHTSIIARQRGIPCVVAASGLDVVADGSYVLVDGETGLLEVEPDAEQARSRAEASAQEMERVRAWRGPAATSDGQRVDLLANVQDGDSAAVAARGQAEGVGLFRTELCFLGRDTEPSVEQQASIYAGVLRAFPDGKVVTRTLDAGSDKPLAFVTQPDEPNPALGVRGARIVQLDAGMMTRQLDALAQAAGEVGRPLADTWVMAPMIATPQEAADFAALVRERGMKPGVMVEVPSVALQAEQVLEHVDFLSIGTNDLSQYTMAADRMAPSLAGLTDPWQPAVLRLVAMTAAAGTAAGKPVGVCGEAAADPALAVVLVGLGITSLSMAGGALPGVGARLAQVSREQCASAARAALAASSPAQAREAATAALAG</sequence>
<keyword evidence="10 17" id="KW-0762">Sugar transport</keyword>
<dbReference type="PRINTS" id="PR01736">
    <property type="entry name" value="PHPHTRNFRASE"/>
</dbReference>
<feature type="binding site" evidence="19">
    <location>
        <position position="298"/>
    </location>
    <ligand>
        <name>phosphoenolpyruvate</name>
        <dbReference type="ChEBI" id="CHEBI:58702"/>
    </ligand>
</feature>
<dbReference type="RefSeq" id="WP_068269860.1">
    <property type="nucleotide sequence ID" value="NZ_LQZG01000001.1"/>
</dbReference>
<evidence type="ECO:0000256" key="14">
    <source>
        <dbReference type="ARBA" id="ARBA00022777"/>
    </source>
</evidence>
<keyword evidence="13 17" id="KW-0479">Metal-binding</keyword>
<dbReference type="InterPro" id="IPR006318">
    <property type="entry name" value="PTS_EI-like"/>
</dbReference>
<organism evidence="24 25">
    <name type="scientific">Janibacter melonis</name>
    <dbReference type="NCBI Taxonomy" id="262209"/>
    <lineage>
        <taxon>Bacteria</taxon>
        <taxon>Bacillati</taxon>
        <taxon>Actinomycetota</taxon>
        <taxon>Actinomycetes</taxon>
        <taxon>Micrococcales</taxon>
        <taxon>Intrasporangiaceae</taxon>
        <taxon>Janibacter</taxon>
    </lineage>
</organism>
<dbReference type="InterPro" id="IPR040442">
    <property type="entry name" value="Pyrv_kinase-like_dom_sf"/>
</dbReference>
<dbReference type="AlphaFoldDB" id="A0A176QF23"/>
<evidence type="ECO:0000256" key="7">
    <source>
        <dbReference type="ARBA" id="ARBA00016544"/>
    </source>
</evidence>
<dbReference type="SUPFAM" id="SSF52009">
    <property type="entry name" value="Phosphohistidine domain"/>
    <property type="match status" value="1"/>
</dbReference>
<dbReference type="GO" id="GO:0046872">
    <property type="term" value="F:metal ion binding"/>
    <property type="evidence" value="ECO:0007669"/>
    <property type="project" value="UniProtKB-KW"/>
</dbReference>
<keyword evidence="24" id="KW-0670">Pyruvate</keyword>
<evidence type="ECO:0000256" key="3">
    <source>
        <dbReference type="ARBA" id="ARBA00002728"/>
    </source>
</evidence>
<dbReference type="GO" id="GO:0005737">
    <property type="term" value="C:cytoplasm"/>
    <property type="evidence" value="ECO:0007669"/>
    <property type="project" value="UniProtKB-SubCell"/>
</dbReference>
<evidence type="ECO:0000313" key="24">
    <source>
        <dbReference type="EMBL" id="OAB88314.1"/>
    </source>
</evidence>
<evidence type="ECO:0000256" key="11">
    <source>
        <dbReference type="ARBA" id="ARBA00022679"/>
    </source>
</evidence>
<feature type="domain" description="PEP-utilising enzyme mobile" evidence="21">
    <location>
        <begin position="162"/>
        <end position="231"/>
    </location>
</feature>
<evidence type="ECO:0000256" key="10">
    <source>
        <dbReference type="ARBA" id="ARBA00022597"/>
    </source>
</evidence>
<evidence type="ECO:0000256" key="17">
    <source>
        <dbReference type="PIRNR" id="PIRNR000732"/>
    </source>
</evidence>
<dbReference type="InterPro" id="IPR024692">
    <property type="entry name" value="PTS_EI"/>
</dbReference>
<evidence type="ECO:0000256" key="2">
    <source>
        <dbReference type="ARBA" id="ARBA00001946"/>
    </source>
</evidence>
<evidence type="ECO:0000256" key="4">
    <source>
        <dbReference type="ARBA" id="ARBA00004496"/>
    </source>
</evidence>
<dbReference type="GO" id="GO:0009401">
    <property type="term" value="P:phosphoenolpyruvate-dependent sugar phosphotransferase system"/>
    <property type="evidence" value="ECO:0007669"/>
    <property type="project" value="UniProtKB-KW"/>
</dbReference>
<keyword evidence="15 17" id="KW-0460">Magnesium</keyword>
<protein>
    <recommendedName>
        <fullName evidence="7 17">Phosphoenolpyruvate-protein phosphotransferase</fullName>
        <ecNumber evidence="6 17">2.7.3.9</ecNumber>
    </recommendedName>
    <alternativeName>
        <fullName evidence="16 17">Phosphotransferase system, enzyme I</fullName>
    </alternativeName>
</protein>
<comment type="caution">
    <text evidence="24">The sequence shown here is derived from an EMBL/GenBank/DDBJ whole genome shotgun (WGS) entry which is preliminary data.</text>
</comment>
<keyword evidence="8 17" id="KW-0813">Transport</keyword>
<feature type="domain" description="Phosphotransferase system enzyme I N-terminal" evidence="23">
    <location>
        <begin position="15"/>
        <end position="133"/>
    </location>
</feature>
<dbReference type="PANTHER" id="PTHR46244">
    <property type="entry name" value="PHOSPHOENOLPYRUVATE-PROTEIN PHOSPHOTRANSFERASE"/>
    <property type="match status" value="1"/>
</dbReference>
<keyword evidence="25" id="KW-1185">Reference proteome</keyword>
<dbReference type="Pfam" id="PF02896">
    <property type="entry name" value="PEP-utilizers_C"/>
    <property type="match status" value="1"/>
</dbReference>
<dbReference type="InterPro" id="IPR015813">
    <property type="entry name" value="Pyrv/PenolPyrv_kinase-like_dom"/>
</dbReference>
<feature type="binding site" evidence="20">
    <location>
        <position position="425"/>
    </location>
    <ligand>
        <name>Mg(2+)</name>
        <dbReference type="ChEBI" id="CHEBI:18420"/>
    </ligand>
</feature>
<dbReference type="Gene3D" id="3.20.20.60">
    <property type="entry name" value="Phosphoenolpyruvate-binding domains"/>
    <property type="match status" value="1"/>
</dbReference>
<gene>
    <name evidence="24" type="ORF">AWH69_00400</name>
</gene>
<feature type="binding site" evidence="19">
    <location>
        <begin position="448"/>
        <end position="449"/>
    </location>
    <ligand>
        <name>phosphoenolpyruvate</name>
        <dbReference type="ChEBI" id="CHEBI:58702"/>
    </ligand>
</feature>
<evidence type="ECO:0000256" key="13">
    <source>
        <dbReference type="ARBA" id="ARBA00022723"/>
    </source>
</evidence>
<dbReference type="GO" id="GO:0008965">
    <property type="term" value="F:phosphoenolpyruvate-protein phosphotransferase activity"/>
    <property type="evidence" value="ECO:0007669"/>
    <property type="project" value="UniProtKB-EC"/>
</dbReference>
<feature type="binding site" evidence="19">
    <location>
        <position position="459"/>
    </location>
    <ligand>
        <name>phosphoenolpyruvate</name>
        <dbReference type="ChEBI" id="CHEBI:58702"/>
    </ligand>
</feature>
<dbReference type="Pfam" id="PF00391">
    <property type="entry name" value="PEP-utilizers"/>
    <property type="match status" value="1"/>
</dbReference>
<dbReference type="Pfam" id="PF05524">
    <property type="entry name" value="PEP-utilisers_N"/>
    <property type="match status" value="1"/>
</dbReference>
<comment type="function">
    <text evidence="3 17">General (non sugar-specific) component of the phosphoenolpyruvate-dependent sugar phosphotransferase system (sugar PTS). This major carbohydrate active-transport system catalyzes the phosphorylation of incoming sugar substrates concomitantly with their translocation across the cell membrane. Enzyme I transfers the phosphoryl group from phosphoenolpyruvate (PEP) to the phosphoryl carrier protein (HPr).</text>
</comment>
<evidence type="ECO:0000256" key="19">
    <source>
        <dbReference type="PIRSR" id="PIRSR000732-2"/>
    </source>
</evidence>
<reference evidence="24 25" key="1">
    <citation type="submission" date="2016-01" db="EMBL/GenBank/DDBJ databases">
        <title>Janibacter melonis strain CD11_4 genome sequencing and assembly.</title>
        <authorList>
            <person name="Nair G.R."/>
            <person name="Kaur G."/>
            <person name="Chander A.M."/>
            <person name="Mayilraj S."/>
        </authorList>
    </citation>
    <scope>NUCLEOTIDE SEQUENCE [LARGE SCALE GENOMIC DNA]</scope>
    <source>
        <strain evidence="24 25">CD11-4</strain>
    </source>
</reference>
<dbReference type="Proteomes" id="UP000076976">
    <property type="component" value="Unassembled WGS sequence"/>
</dbReference>